<proteinExistence type="predicted"/>
<evidence type="ECO:0000313" key="3">
    <source>
        <dbReference type="Proteomes" id="UP000712600"/>
    </source>
</evidence>
<organism evidence="2 3">
    <name type="scientific">Brassica cretica</name>
    <name type="common">Mustard</name>
    <dbReference type="NCBI Taxonomy" id="69181"/>
    <lineage>
        <taxon>Eukaryota</taxon>
        <taxon>Viridiplantae</taxon>
        <taxon>Streptophyta</taxon>
        <taxon>Embryophyta</taxon>
        <taxon>Tracheophyta</taxon>
        <taxon>Spermatophyta</taxon>
        <taxon>Magnoliopsida</taxon>
        <taxon>eudicotyledons</taxon>
        <taxon>Gunneridae</taxon>
        <taxon>Pentapetalae</taxon>
        <taxon>rosids</taxon>
        <taxon>malvids</taxon>
        <taxon>Brassicales</taxon>
        <taxon>Brassicaceae</taxon>
        <taxon>Brassiceae</taxon>
        <taxon>Brassica</taxon>
    </lineage>
</organism>
<comment type="caution">
    <text evidence="2">The sequence shown here is derived from an EMBL/GenBank/DDBJ whole genome shotgun (WGS) entry which is preliminary data.</text>
</comment>
<accession>A0A8S9NQ55</accession>
<gene>
    <name evidence="2" type="ORF">F2Q69_00044082</name>
</gene>
<feature type="compositionally biased region" description="Low complexity" evidence="1">
    <location>
        <begin position="71"/>
        <end position="81"/>
    </location>
</feature>
<sequence>MIGLAIRLKSRVGVGRRWLCGRAVAGGDQESSSGSSVCRLGLDLLESGPPKAFLILAQTFATRKQLQHATSSSFATASDSSRPTIKAFPIKQQRTSATR</sequence>
<dbReference type="Proteomes" id="UP000712600">
    <property type="component" value="Unassembled WGS sequence"/>
</dbReference>
<evidence type="ECO:0000313" key="2">
    <source>
        <dbReference type="EMBL" id="KAF3504291.1"/>
    </source>
</evidence>
<evidence type="ECO:0000256" key="1">
    <source>
        <dbReference type="SAM" id="MobiDB-lite"/>
    </source>
</evidence>
<dbReference type="EMBL" id="QGKX02001621">
    <property type="protein sequence ID" value="KAF3504291.1"/>
    <property type="molecule type" value="Genomic_DNA"/>
</dbReference>
<feature type="region of interest" description="Disordered" evidence="1">
    <location>
        <begin position="71"/>
        <end position="99"/>
    </location>
</feature>
<reference evidence="2" key="1">
    <citation type="submission" date="2019-12" db="EMBL/GenBank/DDBJ databases">
        <title>Genome sequencing and annotation of Brassica cretica.</title>
        <authorList>
            <person name="Studholme D.J."/>
            <person name="Sarris P."/>
        </authorList>
    </citation>
    <scope>NUCLEOTIDE SEQUENCE</scope>
    <source>
        <strain evidence="2">PFS-109/04</strain>
        <tissue evidence="2">Leaf</tissue>
    </source>
</reference>
<protein>
    <submittedName>
        <fullName evidence="2">Uncharacterized protein</fullName>
    </submittedName>
</protein>
<dbReference type="AlphaFoldDB" id="A0A8S9NQ55"/>
<name>A0A8S9NQ55_BRACR</name>